<dbReference type="AlphaFoldDB" id="A0A1A9VY47"/>
<keyword evidence="2" id="KW-1133">Transmembrane helix</keyword>
<organism evidence="3 4">
    <name type="scientific">Glossina austeni</name>
    <name type="common">Savannah tsetse fly</name>
    <dbReference type="NCBI Taxonomy" id="7395"/>
    <lineage>
        <taxon>Eukaryota</taxon>
        <taxon>Metazoa</taxon>
        <taxon>Ecdysozoa</taxon>
        <taxon>Arthropoda</taxon>
        <taxon>Hexapoda</taxon>
        <taxon>Insecta</taxon>
        <taxon>Pterygota</taxon>
        <taxon>Neoptera</taxon>
        <taxon>Endopterygota</taxon>
        <taxon>Diptera</taxon>
        <taxon>Brachycera</taxon>
        <taxon>Muscomorpha</taxon>
        <taxon>Hippoboscoidea</taxon>
        <taxon>Glossinidae</taxon>
        <taxon>Glossina</taxon>
    </lineage>
</organism>
<dbReference type="Pfam" id="PF01770">
    <property type="entry name" value="Folate_carrier"/>
    <property type="match status" value="1"/>
</dbReference>
<evidence type="ECO:0000256" key="2">
    <source>
        <dbReference type="SAM" id="Phobius"/>
    </source>
</evidence>
<name>A0A1A9VY47_GLOAU</name>
<sequence>MEYLAVLPLVLWKEIKGSESTYNGGVEAAATLLGAGSALAGGSMKFAYNLTVIIGSLIMGSFLTISSIGGNVWFVYTIVLSSGSERVKLLTSISTSFSKSTSSLPPTSINSLEATSLRGNISRRSFHMFHPLYSVPVLNLKFKGKIFSMETTFSSDFDEVIADALVQLKTSQLKTRKNFKNKEEEQEIEIAIKCLKRRENNIYIYINKTAGVDIVILYVRQVLVCRAEGAPTATTTSRPLYKVNQCESHKLKIVTAADDNGKNGDEDEEKNVTLSLCSYNSAIPYKISTTFVVPVLTWFRRRPILDQANSLSINFTVKFGTGILFGKPVSV</sequence>
<evidence type="ECO:0000256" key="1">
    <source>
        <dbReference type="ARBA" id="ARBA00005773"/>
    </source>
</evidence>
<proteinExistence type="inferred from homology"/>
<keyword evidence="4" id="KW-1185">Reference proteome</keyword>
<dbReference type="VEuPathDB" id="VectorBase:GAUT051403"/>
<keyword evidence="2" id="KW-0812">Transmembrane</keyword>
<keyword evidence="2" id="KW-0472">Membrane</keyword>
<protein>
    <submittedName>
        <fullName evidence="3">Uncharacterized protein</fullName>
    </submittedName>
</protein>
<accession>A0A1A9VY47</accession>
<dbReference type="InterPro" id="IPR002666">
    <property type="entry name" value="Folate_carrier"/>
</dbReference>
<dbReference type="EnsemblMetazoa" id="GAUT051403-RA">
    <property type="protein sequence ID" value="GAUT051403-PA"/>
    <property type="gene ID" value="GAUT051403"/>
</dbReference>
<feature type="transmembrane region" description="Helical" evidence="2">
    <location>
        <begin position="46"/>
        <end position="79"/>
    </location>
</feature>
<dbReference type="GO" id="GO:0016020">
    <property type="term" value="C:membrane"/>
    <property type="evidence" value="ECO:0007669"/>
    <property type="project" value="InterPro"/>
</dbReference>
<evidence type="ECO:0000313" key="4">
    <source>
        <dbReference type="Proteomes" id="UP000078200"/>
    </source>
</evidence>
<comment type="similarity">
    <text evidence="1">Belongs to the reduced folate carrier (RFC) transporter (TC 2.A.48) family.</text>
</comment>
<evidence type="ECO:0000313" key="3">
    <source>
        <dbReference type="EnsemblMetazoa" id="GAUT051403-PA"/>
    </source>
</evidence>
<reference evidence="3" key="1">
    <citation type="submission" date="2020-05" db="UniProtKB">
        <authorList>
            <consortium name="EnsemblMetazoa"/>
        </authorList>
    </citation>
    <scope>IDENTIFICATION</scope>
    <source>
        <strain evidence="3">TTRI</strain>
    </source>
</reference>
<dbReference type="GO" id="GO:0090482">
    <property type="term" value="F:vitamin transmembrane transporter activity"/>
    <property type="evidence" value="ECO:0007669"/>
    <property type="project" value="InterPro"/>
</dbReference>
<dbReference type="Proteomes" id="UP000078200">
    <property type="component" value="Unassembled WGS sequence"/>
</dbReference>